<gene>
    <name evidence="3" type="ORF">SBRCBS47491_009400</name>
</gene>
<evidence type="ECO:0000313" key="3">
    <source>
        <dbReference type="EMBL" id="CAK7235746.1"/>
    </source>
</evidence>
<keyword evidence="2" id="KW-1133">Transmembrane helix</keyword>
<keyword evidence="2" id="KW-0472">Membrane</keyword>
<dbReference type="EMBL" id="CAWUHC010000146">
    <property type="protein sequence ID" value="CAK7235746.1"/>
    <property type="molecule type" value="Genomic_DNA"/>
</dbReference>
<accession>A0ABP0CXL4</accession>
<comment type="caution">
    <text evidence="3">The sequence shown here is derived from an EMBL/GenBank/DDBJ whole genome shotgun (WGS) entry which is preliminary data.</text>
</comment>
<sequence>MSPLPPASGQSTLYRAIMTPIIFVSFLFSLAYVEFRYSMLRSHHHDRPPPNYRSHSNSSSSDTKNKTDGGSEHPPTCSHHRMPEWLHSIVYRRQPYHYVLVKGDAQHVGEKTTTAASTRSADDGSYYHTMQRKLLKMESDEAFRIRTTVLCVMGVAAVGSVWASLVATRWVVSFLWA</sequence>
<evidence type="ECO:0000256" key="1">
    <source>
        <dbReference type="SAM" id="MobiDB-lite"/>
    </source>
</evidence>
<evidence type="ECO:0000256" key="2">
    <source>
        <dbReference type="SAM" id="Phobius"/>
    </source>
</evidence>
<feature type="transmembrane region" description="Helical" evidence="2">
    <location>
        <begin position="12"/>
        <end position="33"/>
    </location>
</feature>
<feature type="region of interest" description="Disordered" evidence="1">
    <location>
        <begin position="44"/>
        <end position="79"/>
    </location>
</feature>
<name>A0ABP0CXL4_9PEZI</name>
<feature type="transmembrane region" description="Helical" evidence="2">
    <location>
        <begin position="149"/>
        <end position="172"/>
    </location>
</feature>
<reference evidence="3 4" key="1">
    <citation type="submission" date="2024-01" db="EMBL/GenBank/DDBJ databases">
        <authorList>
            <person name="Allen C."/>
            <person name="Tagirdzhanova G."/>
        </authorList>
    </citation>
    <scope>NUCLEOTIDE SEQUENCE [LARGE SCALE GENOMIC DNA]</scope>
</reference>
<keyword evidence="4" id="KW-1185">Reference proteome</keyword>
<protein>
    <recommendedName>
        <fullName evidence="5">Membrane-associated protein</fullName>
    </recommendedName>
</protein>
<proteinExistence type="predicted"/>
<evidence type="ECO:0000313" key="4">
    <source>
        <dbReference type="Proteomes" id="UP001642406"/>
    </source>
</evidence>
<evidence type="ECO:0008006" key="5">
    <source>
        <dbReference type="Google" id="ProtNLM"/>
    </source>
</evidence>
<dbReference type="Proteomes" id="UP001642406">
    <property type="component" value="Unassembled WGS sequence"/>
</dbReference>
<organism evidence="3 4">
    <name type="scientific">Sporothrix bragantina</name>
    <dbReference type="NCBI Taxonomy" id="671064"/>
    <lineage>
        <taxon>Eukaryota</taxon>
        <taxon>Fungi</taxon>
        <taxon>Dikarya</taxon>
        <taxon>Ascomycota</taxon>
        <taxon>Pezizomycotina</taxon>
        <taxon>Sordariomycetes</taxon>
        <taxon>Sordariomycetidae</taxon>
        <taxon>Ophiostomatales</taxon>
        <taxon>Ophiostomataceae</taxon>
        <taxon>Sporothrix</taxon>
    </lineage>
</organism>
<keyword evidence="2" id="KW-0812">Transmembrane</keyword>